<keyword evidence="10" id="KW-1185">Reference proteome</keyword>
<evidence type="ECO:0000313" key="9">
    <source>
        <dbReference type="EMBL" id="MFD2758863.1"/>
    </source>
</evidence>
<dbReference type="Proteomes" id="UP001597492">
    <property type="component" value="Unassembled WGS sequence"/>
</dbReference>
<dbReference type="Gene3D" id="3.40.50.1360">
    <property type="match status" value="1"/>
</dbReference>
<dbReference type="SUPFAM" id="SSF100950">
    <property type="entry name" value="NagB/RpiA/CoA transferase-like"/>
    <property type="match status" value="1"/>
</dbReference>
<comment type="similarity">
    <text evidence="4 7">Belongs to the glucosamine/galactosamine-6-phosphate isomerase family. 6-phosphogluconolactonase subfamily.</text>
</comment>
<comment type="pathway">
    <text evidence="3 7">Carbohydrate degradation; pentose phosphate pathway; D-ribulose 5-phosphate from D-glucose 6-phosphate (oxidative stage): step 2/3.</text>
</comment>
<evidence type="ECO:0000256" key="5">
    <source>
        <dbReference type="ARBA" id="ARBA00013198"/>
    </source>
</evidence>
<organism evidence="9 10">
    <name type="scientific">Gulosibacter faecalis</name>
    <dbReference type="NCBI Taxonomy" id="272240"/>
    <lineage>
        <taxon>Bacteria</taxon>
        <taxon>Bacillati</taxon>
        <taxon>Actinomycetota</taxon>
        <taxon>Actinomycetes</taxon>
        <taxon>Micrococcales</taxon>
        <taxon>Microbacteriaceae</taxon>
        <taxon>Gulosibacter</taxon>
    </lineage>
</organism>
<dbReference type="InterPro" id="IPR037171">
    <property type="entry name" value="NagB/RpiA_transferase-like"/>
</dbReference>
<comment type="catalytic activity">
    <reaction evidence="1 7">
        <text>6-phospho-D-glucono-1,5-lactone + H2O = 6-phospho-D-gluconate + H(+)</text>
        <dbReference type="Rhea" id="RHEA:12556"/>
        <dbReference type="ChEBI" id="CHEBI:15377"/>
        <dbReference type="ChEBI" id="CHEBI:15378"/>
        <dbReference type="ChEBI" id="CHEBI:57955"/>
        <dbReference type="ChEBI" id="CHEBI:58759"/>
        <dbReference type="EC" id="3.1.1.31"/>
    </reaction>
</comment>
<dbReference type="InterPro" id="IPR039104">
    <property type="entry name" value="6PGL"/>
</dbReference>
<evidence type="ECO:0000259" key="8">
    <source>
        <dbReference type="Pfam" id="PF01182"/>
    </source>
</evidence>
<evidence type="ECO:0000313" key="10">
    <source>
        <dbReference type="Proteomes" id="UP001597492"/>
    </source>
</evidence>
<dbReference type="GO" id="GO:0017057">
    <property type="term" value="F:6-phosphogluconolactonase activity"/>
    <property type="evidence" value="ECO:0007669"/>
    <property type="project" value="UniProtKB-EC"/>
</dbReference>
<name>A0ABW5V0M9_9MICO</name>
<evidence type="ECO:0000256" key="3">
    <source>
        <dbReference type="ARBA" id="ARBA00004961"/>
    </source>
</evidence>
<accession>A0ABW5V0M9</accession>
<protein>
    <recommendedName>
        <fullName evidence="6 7">6-phosphogluconolactonase</fullName>
        <shortName evidence="7">6PGL</shortName>
        <ecNumber evidence="5 7">3.1.1.31</ecNumber>
    </recommendedName>
</protein>
<proteinExistence type="inferred from homology"/>
<comment type="function">
    <text evidence="2 7">Hydrolysis of 6-phosphogluconolactone to 6-phosphogluconate.</text>
</comment>
<dbReference type="PANTHER" id="PTHR11054">
    <property type="entry name" value="6-PHOSPHOGLUCONOLACTONASE"/>
    <property type="match status" value="1"/>
</dbReference>
<evidence type="ECO:0000256" key="1">
    <source>
        <dbReference type="ARBA" id="ARBA00000832"/>
    </source>
</evidence>
<dbReference type="NCBIfam" id="TIGR01198">
    <property type="entry name" value="pgl"/>
    <property type="match status" value="1"/>
</dbReference>
<evidence type="ECO:0000256" key="6">
    <source>
        <dbReference type="ARBA" id="ARBA00020337"/>
    </source>
</evidence>
<evidence type="ECO:0000256" key="2">
    <source>
        <dbReference type="ARBA" id="ARBA00002681"/>
    </source>
</evidence>
<evidence type="ECO:0000256" key="7">
    <source>
        <dbReference type="RuleBase" id="RU365095"/>
    </source>
</evidence>
<dbReference type="RefSeq" id="WP_019617555.1">
    <property type="nucleotide sequence ID" value="NZ_JBHUNE010000008.1"/>
</dbReference>
<evidence type="ECO:0000256" key="4">
    <source>
        <dbReference type="ARBA" id="ARBA00010662"/>
    </source>
</evidence>
<feature type="domain" description="Glucosamine/galactosamine-6-phosphate isomerase" evidence="8">
    <location>
        <begin position="16"/>
        <end position="236"/>
    </location>
</feature>
<dbReference type="CDD" id="cd01400">
    <property type="entry name" value="6PGL"/>
    <property type="match status" value="1"/>
</dbReference>
<keyword evidence="7 9" id="KW-0378">Hydrolase</keyword>
<dbReference type="EMBL" id="JBHUNE010000008">
    <property type="protein sequence ID" value="MFD2758863.1"/>
    <property type="molecule type" value="Genomic_DNA"/>
</dbReference>
<dbReference type="InterPro" id="IPR005900">
    <property type="entry name" value="6-phosphogluconolactonase_DevB"/>
</dbReference>
<dbReference type="InterPro" id="IPR006148">
    <property type="entry name" value="Glc/Gal-6P_isomerase"/>
</dbReference>
<reference evidence="10" key="1">
    <citation type="journal article" date="2019" name="Int. J. Syst. Evol. Microbiol.">
        <title>The Global Catalogue of Microorganisms (GCM) 10K type strain sequencing project: providing services to taxonomists for standard genome sequencing and annotation.</title>
        <authorList>
            <consortium name="The Broad Institute Genomics Platform"/>
            <consortium name="The Broad Institute Genome Sequencing Center for Infectious Disease"/>
            <person name="Wu L."/>
            <person name="Ma J."/>
        </authorList>
    </citation>
    <scope>NUCLEOTIDE SEQUENCE [LARGE SCALE GENOMIC DNA]</scope>
    <source>
        <strain evidence="10">TISTR 1514</strain>
    </source>
</reference>
<sequence length="253" mass="26272">MTVALADAEIIALELPEALAERLASDAVAVLGERIDAAGVAHLGVSGGSVADRVVPAIVTAGNAAGLDWSRLHVWFVDERFVPRGGADRNATPVVAAMRAADGFDASRLHIAGSDDLGLEIEAAAADYEQRFVRHASPQGTDGVPSLDLALLGMGPDGHTASLFPGQLPAESNALVVAVEDSPKPPPRRLTLTYRALDAAQRAWLFATGESKAQALTLARSGTATPQESPLGRIRAVREVRVYADSAALGTSN</sequence>
<dbReference type="PANTHER" id="PTHR11054:SF0">
    <property type="entry name" value="6-PHOSPHOGLUCONOLACTONASE"/>
    <property type="match status" value="1"/>
</dbReference>
<dbReference type="EC" id="3.1.1.31" evidence="5 7"/>
<gene>
    <name evidence="7 9" type="primary">pgl</name>
    <name evidence="9" type="ORF">ACFSW7_10790</name>
</gene>
<dbReference type="Pfam" id="PF01182">
    <property type="entry name" value="Glucosamine_iso"/>
    <property type="match status" value="1"/>
</dbReference>
<comment type="caution">
    <text evidence="9">The sequence shown here is derived from an EMBL/GenBank/DDBJ whole genome shotgun (WGS) entry which is preliminary data.</text>
</comment>